<evidence type="ECO:0000313" key="2">
    <source>
        <dbReference type="EMBL" id="OQR81517.1"/>
    </source>
</evidence>
<sequence>MDRPTPLTRDGKCFYRSASMEDFVLPTPAKLQENKRARSRTSSFSREATPAKLQDTNRARSRISSFSREAIDINVSRLPNAPQLPHVPYPVDPYHFYCYCNVDTKDAVTQIMRVLNRFDVDMVFQMYKCKFKCVKYVHYDRIDFIIRLYVADNNTLLVECQRRSGCLLTWDTLYRNIYLDLMGIIDVCAPICPQSDSQKKVLCETALTTLPTTISLSRTSSGMEVFVIMLTSQFIDVRAEGCSAIAVATENALTAQKAAACGLITLLVAQIKEMSAYEHSKVLPSNAPIIPTSVRRDIVRCAVGALANIALAFPTSSGAYSEQFQPVVPHLIAWLEKETTHNDYALKGLQRDCCRALQTLVQSLTTSFSNADWSILINFAARSQDDPRLSQYCDTIRNHFCPST</sequence>
<dbReference type="InterPro" id="IPR016024">
    <property type="entry name" value="ARM-type_fold"/>
</dbReference>
<comment type="caution">
    <text evidence="2">The sequence shown here is derived from an EMBL/GenBank/DDBJ whole genome shotgun (WGS) entry which is preliminary data.</text>
</comment>
<dbReference type="OrthoDB" id="116108at2759"/>
<dbReference type="AlphaFoldDB" id="A0A1V9Y714"/>
<protein>
    <submittedName>
        <fullName evidence="2">Uncharacterized protein</fullName>
    </submittedName>
</protein>
<evidence type="ECO:0000256" key="1">
    <source>
        <dbReference type="SAM" id="MobiDB-lite"/>
    </source>
</evidence>
<dbReference type="Proteomes" id="UP000243217">
    <property type="component" value="Unassembled WGS sequence"/>
</dbReference>
<gene>
    <name evidence="2" type="ORF">THRCLA_11657</name>
</gene>
<dbReference type="Gene3D" id="1.25.10.10">
    <property type="entry name" value="Leucine-rich Repeat Variant"/>
    <property type="match status" value="1"/>
</dbReference>
<keyword evidence="3" id="KW-1185">Reference proteome</keyword>
<proteinExistence type="predicted"/>
<name>A0A1V9Y714_9STRA</name>
<dbReference type="EMBL" id="JNBS01004967">
    <property type="protein sequence ID" value="OQR81517.1"/>
    <property type="molecule type" value="Genomic_DNA"/>
</dbReference>
<evidence type="ECO:0000313" key="3">
    <source>
        <dbReference type="Proteomes" id="UP000243217"/>
    </source>
</evidence>
<dbReference type="InterPro" id="IPR011989">
    <property type="entry name" value="ARM-like"/>
</dbReference>
<dbReference type="SUPFAM" id="SSF48371">
    <property type="entry name" value="ARM repeat"/>
    <property type="match status" value="1"/>
</dbReference>
<organism evidence="2 3">
    <name type="scientific">Thraustotheca clavata</name>
    <dbReference type="NCBI Taxonomy" id="74557"/>
    <lineage>
        <taxon>Eukaryota</taxon>
        <taxon>Sar</taxon>
        <taxon>Stramenopiles</taxon>
        <taxon>Oomycota</taxon>
        <taxon>Saprolegniomycetes</taxon>
        <taxon>Saprolegniales</taxon>
        <taxon>Achlyaceae</taxon>
        <taxon>Thraustotheca</taxon>
    </lineage>
</organism>
<reference evidence="2 3" key="1">
    <citation type="journal article" date="2014" name="Genome Biol. Evol.">
        <title>The secreted proteins of Achlya hypogyna and Thraustotheca clavata identify the ancestral oomycete secretome and reveal gene acquisitions by horizontal gene transfer.</title>
        <authorList>
            <person name="Misner I."/>
            <person name="Blouin N."/>
            <person name="Leonard G."/>
            <person name="Richards T.A."/>
            <person name="Lane C.E."/>
        </authorList>
    </citation>
    <scope>NUCLEOTIDE SEQUENCE [LARGE SCALE GENOMIC DNA]</scope>
    <source>
        <strain evidence="2 3">ATCC 34112</strain>
    </source>
</reference>
<feature type="region of interest" description="Disordered" evidence="1">
    <location>
        <begin position="26"/>
        <end position="51"/>
    </location>
</feature>
<accession>A0A1V9Y714</accession>